<evidence type="ECO:0000313" key="2">
    <source>
        <dbReference type="EMBL" id="MCC9065976.1"/>
    </source>
</evidence>
<proteinExistence type="predicted"/>
<dbReference type="InterPro" id="IPR026866">
    <property type="entry name" value="CR006_AAA"/>
</dbReference>
<name>A0ABS8MKF9_9FLAO</name>
<reference evidence="2" key="1">
    <citation type="submission" date="2021-11" db="EMBL/GenBank/DDBJ databases">
        <title>Description of novel Flavobacterium species.</title>
        <authorList>
            <person name="Saticioglu I.B."/>
            <person name="Ay H."/>
            <person name="Altun S."/>
            <person name="Duman M."/>
        </authorList>
    </citation>
    <scope>NUCLEOTIDE SEQUENCE</scope>
    <source>
        <strain evidence="2">F-30</strain>
    </source>
</reference>
<keyword evidence="3" id="KW-1185">Reference proteome</keyword>
<dbReference type="EMBL" id="JAJJMM010000001">
    <property type="protein sequence ID" value="MCC9065976.1"/>
    <property type="molecule type" value="Genomic_DNA"/>
</dbReference>
<evidence type="ECO:0000313" key="3">
    <source>
        <dbReference type="Proteomes" id="UP001430679"/>
    </source>
</evidence>
<dbReference type="Pfam" id="PF13166">
    <property type="entry name" value="AAA_13"/>
    <property type="match status" value="1"/>
</dbReference>
<feature type="domain" description="Protein CR006 P-loop" evidence="1">
    <location>
        <begin position="11"/>
        <end position="324"/>
    </location>
</feature>
<sequence length="334" mass="39045">MIKKIEHIKDFGIYKNFFWVSSTEIKDFNLKNLFYGWNYSGKTTLSRIFSSLRDKQVHDSYVKGSFRIVTDAGTFDSSNLQHFPYDVLVFNSDYIKDNLSFSFNDNNITDSKTIFFEVGDNAKYEKILSELRTEISEINGTDILIGKKARFLNEIDEFDIYDKASSGKFTTLAREIKDDHFLSLINFTKANLKPIVLRIKNDTGAFIIKDKKQLSYLNDIVKVNDPKEELNGITIDFNYDVIIKYANRILETTPEKNTVNKILDTNYEIYDWVKKGKDLNKPNTKCLFCDNTISEDRYNYLIAYFNSQASLLKKEVDNLKFLIEQELNWKNRSI</sequence>
<organism evidence="2 3">
    <name type="scientific">Flavobacterium piscisymbiosum</name>
    <dbReference type="NCBI Taxonomy" id="2893753"/>
    <lineage>
        <taxon>Bacteria</taxon>
        <taxon>Pseudomonadati</taxon>
        <taxon>Bacteroidota</taxon>
        <taxon>Flavobacteriia</taxon>
        <taxon>Flavobacteriales</taxon>
        <taxon>Flavobacteriaceae</taxon>
        <taxon>Flavobacterium</taxon>
    </lineage>
</organism>
<dbReference type="RefSeq" id="WP_230039703.1">
    <property type="nucleotide sequence ID" value="NZ_JAJJMM010000001.1"/>
</dbReference>
<accession>A0ABS8MKF9</accession>
<evidence type="ECO:0000259" key="1">
    <source>
        <dbReference type="Pfam" id="PF13166"/>
    </source>
</evidence>
<gene>
    <name evidence="2" type="ORF">LNP81_23530</name>
</gene>
<dbReference type="Proteomes" id="UP001430679">
    <property type="component" value="Unassembled WGS sequence"/>
</dbReference>
<protein>
    <submittedName>
        <fullName evidence="2">AAA family ATPase</fullName>
    </submittedName>
</protein>
<comment type="caution">
    <text evidence="2">The sequence shown here is derived from an EMBL/GenBank/DDBJ whole genome shotgun (WGS) entry which is preliminary data.</text>
</comment>